<evidence type="ECO:0000313" key="1">
    <source>
        <dbReference type="EMBL" id="KAK7448397.1"/>
    </source>
</evidence>
<proteinExistence type="predicted"/>
<dbReference type="EMBL" id="JACVVK020000760">
    <property type="protein sequence ID" value="KAK7448397.1"/>
    <property type="molecule type" value="Genomic_DNA"/>
</dbReference>
<keyword evidence="2" id="KW-1185">Reference proteome</keyword>
<name>A0ABD0J1L3_9CAEN</name>
<organism evidence="1 2">
    <name type="scientific">Batillaria attramentaria</name>
    <dbReference type="NCBI Taxonomy" id="370345"/>
    <lineage>
        <taxon>Eukaryota</taxon>
        <taxon>Metazoa</taxon>
        <taxon>Spiralia</taxon>
        <taxon>Lophotrochozoa</taxon>
        <taxon>Mollusca</taxon>
        <taxon>Gastropoda</taxon>
        <taxon>Caenogastropoda</taxon>
        <taxon>Sorbeoconcha</taxon>
        <taxon>Cerithioidea</taxon>
        <taxon>Batillariidae</taxon>
        <taxon>Batillaria</taxon>
    </lineage>
</organism>
<accession>A0ABD0J1L3</accession>
<reference evidence="1 2" key="1">
    <citation type="journal article" date="2023" name="Sci. Data">
        <title>Genome assembly of the Korean intertidal mud-creeper Batillaria attramentaria.</title>
        <authorList>
            <person name="Patra A.K."/>
            <person name="Ho P.T."/>
            <person name="Jun S."/>
            <person name="Lee S.J."/>
            <person name="Kim Y."/>
            <person name="Won Y.J."/>
        </authorList>
    </citation>
    <scope>NUCLEOTIDE SEQUENCE [LARGE SCALE GENOMIC DNA]</scope>
    <source>
        <strain evidence="1">Wonlab-2016</strain>
    </source>
</reference>
<sequence length="159" mass="17015">TLKGRDSQLGNGVDSVVAHFRTVTQKDGTDVVSILAASSSAFDFALIRHTNTTSRDLSPLMSAECVLDESQDNGENTGVDPKTRRVGDVERHLYENMTYLRPCLISPMGSGKLGDGHVLMKVNEEHEGSLTNGTGGTIPSSESLALAQLANQLTVICRL</sequence>
<dbReference type="AlphaFoldDB" id="A0ABD0J1L3"/>
<gene>
    <name evidence="1" type="ORF">BaRGS_00040101</name>
</gene>
<evidence type="ECO:0000313" key="2">
    <source>
        <dbReference type="Proteomes" id="UP001519460"/>
    </source>
</evidence>
<comment type="caution">
    <text evidence="1">The sequence shown here is derived from an EMBL/GenBank/DDBJ whole genome shotgun (WGS) entry which is preliminary data.</text>
</comment>
<dbReference type="Proteomes" id="UP001519460">
    <property type="component" value="Unassembled WGS sequence"/>
</dbReference>
<protein>
    <submittedName>
        <fullName evidence="1">Uncharacterized protein</fullName>
    </submittedName>
</protein>
<feature type="non-terminal residue" evidence="1">
    <location>
        <position position="1"/>
    </location>
</feature>